<name>A0A9D1XBT2_9FIRM</name>
<protein>
    <submittedName>
        <fullName evidence="3">MBL fold metallo-hydrolase</fullName>
    </submittedName>
</protein>
<evidence type="ECO:0000259" key="2">
    <source>
        <dbReference type="Pfam" id="PF12706"/>
    </source>
</evidence>
<dbReference type="Gene3D" id="3.60.15.10">
    <property type="entry name" value="Ribonuclease Z/Hydroxyacylglutathione hydrolase-like"/>
    <property type="match status" value="1"/>
</dbReference>
<dbReference type="SUPFAM" id="SSF56281">
    <property type="entry name" value="Metallo-hydrolase/oxidoreductase"/>
    <property type="match status" value="1"/>
</dbReference>
<comment type="caution">
    <text evidence="3">The sequence shown here is derived from an EMBL/GenBank/DDBJ whole genome shotgun (WGS) entry which is preliminary data.</text>
</comment>
<reference evidence="3" key="1">
    <citation type="journal article" date="2021" name="PeerJ">
        <title>Extensive microbial diversity within the chicken gut microbiome revealed by metagenomics and culture.</title>
        <authorList>
            <person name="Gilroy R."/>
            <person name="Ravi A."/>
            <person name="Getino M."/>
            <person name="Pursley I."/>
            <person name="Horton D.L."/>
            <person name="Alikhan N.F."/>
            <person name="Baker D."/>
            <person name="Gharbi K."/>
            <person name="Hall N."/>
            <person name="Watson M."/>
            <person name="Adriaenssens E.M."/>
            <person name="Foster-Nyarko E."/>
            <person name="Jarju S."/>
            <person name="Secka A."/>
            <person name="Antonio M."/>
            <person name="Oren A."/>
            <person name="Chaudhuri R.R."/>
            <person name="La Ragione R."/>
            <person name="Hildebrand F."/>
            <person name="Pallen M.J."/>
        </authorList>
    </citation>
    <scope>NUCLEOTIDE SEQUENCE</scope>
    <source>
        <strain evidence="3">CHK183-1962</strain>
    </source>
</reference>
<dbReference type="Pfam" id="PF12706">
    <property type="entry name" value="Lactamase_B_2"/>
    <property type="match status" value="1"/>
</dbReference>
<proteinExistence type="predicted"/>
<dbReference type="Proteomes" id="UP000886890">
    <property type="component" value="Unassembled WGS sequence"/>
</dbReference>
<evidence type="ECO:0000313" key="4">
    <source>
        <dbReference type="Proteomes" id="UP000886890"/>
    </source>
</evidence>
<dbReference type="InterPro" id="IPR050114">
    <property type="entry name" value="UPF0173_UPF0282_UlaG_hydrolase"/>
</dbReference>
<sequence>MSKIWYKKGEQLLEEIEDFRNVREHVGIWYIGQMGMVFGWKGKVVCVDPVLGAMPDAQGADRRNYPAPFQPQEFCVDYVFCTHDHADHMHAETLKKLAVHNPAMKIFVPNSLVRRLLELGISASQVFGIRQGESLSPDGEFSVRGIATAHEEYRWDENGCSETLGYLFRFGPFCLFHSGDTVVTEEMIGELKREQGIDVLMVPINGRDMERHARGIVGNMDSREACWFGAMTDVDLIIPLHYDMIGGNEENPLVFADYMERLYPDRKYHIMRLGERMVLYKS</sequence>
<dbReference type="AlphaFoldDB" id="A0A9D1XBT2"/>
<evidence type="ECO:0000256" key="1">
    <source>
        <dbReference type="ARBA" id="ARBA00022801"/>
    </source>
</evidence>
<feature type="domain" description="Metallo-beta-lactamase" evidence="2">
    <location>
        <begin position="46"/>
        <end position="242"/>
    </location>
</feature>
<dbReference type="GO" id="GO:0016787">
    <property type="term" value="F:hydrolase activity"/>
    <property type="evidence" value="ECO:0007669"/>
    <property type="project" value="UniProtKB-KW"/>
</dbReference>
<dbReference type="PANTHER" id="PTHR43546">
    <property type="entry name" value="UPF0173 METAL-DEPENDENT HYDROLASE MJ1163-RELATED"/>
    <property type="match status" value="1"/>
</dbReference>
<dbReference type="InterPro" id="IPR036866">
    <property type="entry name" value="RibonucZ/Hydroxyglut_hydro"/>
</dbReference>
<reference evidence="3" key="2">
    <citation type="submission" date="2021-04" db="EMBL/GenBank/DDBJ databases">
        <authorList>
            <person name="Gilroy R."/>
        </authorList>
    </citation>
    <scope>NUCLEOTIDE SEQUENCE</scope>
    <source>
        <strain evidence="3">CHK183-1962</strain>
    </source>
</reference>
<dbReference type="EMBL" id="DXEK01000026">
    <property type="protein sequence ID" value="HIX76320.1"/>
    <property type="molecule type" value="Genomic_DNA"/>
</dbReference>
<organism evidence="3 4">
    <name type="scientific">Candidatus Fusicatenibacter merdavium</name>
    <dbReference type="NCBI Taxonomy" id="2838600"/>
    <lineage>
        <taxon>Bacteria</taxon>
        <taxon>Bacillati</taxon>
        <taxon>Bacillota</taxon>
        <taxon>Clostridia</taxon>
        <taxon>Lachnospirales</taxon>
        <taxon>Lachnospiraceae</taxon>
        <taxon>Fusicatenibacter</taxon>
    </lineage>
</organism>
<gene>
    <name evidence="3" type="ORF">H9734_01790</name>
</gene>
<evidence type="ECO:0000313" key="3">
    <source>
        <dbReference type="EMBL" id="HIX76320.1"/>
    </source>
</evidence>
<keyword evidence="1" id="KW-0378">Hydrolase</keyword>
<accession>A0A9D1XBT2</accession>
<dbReference type="PANTHER" id="PTHR43546:SF9">
    <property type="entry name" value="L-ASCORBATE-6-PHOSPHATE LACTONASE ULAG-RELATED"/>
    <property type="match status" value="1"/>
</dbReference>
<dbReference type="InterPro" id="IPR001279">
    <property type="entry name" value="Metallo-B-lactamas"/>
</dbReference>